<evidence type="ECO:0000256" key="1">
    <source>
        <dbReference type="SAM" id="MobiDB-lite"/>
    </source>
</evidence>
<comment type="caution">
    <text evidence="2">The sequence shown here is derived from an EMBL/GenBank/DDBJ whole genome shotgun (WGS) entry which is preliminary data.</text>
</comment>
<accession>A0ABR2LYQ4</accession>
<name>A0ABR2LYQ4_9ASPA</name>
<keyword evidence="3" id="KW-1185">Reference proteome</keyword>
<proteinExistence type="predicted"/>
<sequence length="81" mass="9066">MRWKRTSIRCGERGEIVRTACLEEGADRVTTRMSGRGAREVWRVMARSDQLLEVDKGCGGRRGQQWAPGRRVGECDGEGAD</sequence>
<organism evidence="2 3">
    <name type="scientific">Platanthera guangdongensis</name>
    <dbReference type="NCBI Taxonomy" id="2320717"/>
    <lineage>
        <taxon>Eukaryota</taxon>
        <taxon>Viridiplantae</taxon>
        <taxon>Streptophyta</taxon>
        <taxon>Embryophyta</taxon>
        <taxon>Tracheophyta</taxon>
        <taxon>Spermatophyta</taxon>
        <taxon>Magnoliopsida</taxon>
        <taxon>Liliopsida</taxon>
        <taxon>Asparagales</taxon>
        <taxon>Orchidaceae</taxon>
        <taxon>Orchidoideae</taxon>
        <taxon>Orchideae</taxon>
        <taxon>Orchidinae</taxon>
        <taxon>Platanthera</taxon>
    </lineage>
</organism>
<dbReference type="EMBL" id="JBBWWR010000013">
    <property type="protein sequence ID" value="KAK8955351.1"/>
    <property type="molecule type" value="Genomic_DNA"/>
</dbReference>
<dbReference type="Proteomes" id="UP001412067">
    <property type="component" value="Unassembled WGS sequence"/>
</dbReference>
<feature type="region of interest" description="Disordered" evidence="1">
    <location>
        <begin position="59"/>
        <end position="81"/>
    </location>
</feature>
<evidence type="ECO:0000313" key="2">
    <source>
        <dbReference type="EMBL" id="KAK8955351.1"/>
    </source>
</evidence>
<gene>
    <name evidence="2" type="ORF">KSP40_PGU011400</name>
</gene>
<reference evidence="2 3" key="1">
    <citation type="journal article" date="2022" name="Nat. Plants">
        <title>Genomes of leafy and leafless Platanthera orchids illuminate the evolution of mycoheterotrophy.</title>
        <authorList>
            <person name="Li M.H."/>
            <person name="Liu K.W."/>
            <person name="Li Z."/>
            <person name="Lu H.C."/>
            <person name="Ye Q.L."/>
            <person name="Zhang D."/>
            <person name="Wang J.Y."/>
            <person name="Li Y.F."/>
            <person name="Zhong Z.M."/>
            <person name="Liu X."/>
            <person name="Yu X."/>
            <person name="Liu D.K."/>
            <person name="Tu X.D."/>
            <person name="Liu B."/>
            <person name="Hao Y."/>
            <person name="Liao X.Y."/>
            <person name="Jiang Y.T."/>
            <person name="Sun W.H."/>
            <person name="Chen J."/>
            <person name="Chen Y.Q."/>
            <person name="Ai Y."/>
            <person name="Zhai J.W."/>
            <person name="Wu S.S."/>
            <person name="Zhou Z."/>
            <person name="Hsiao Y.Y."/>
            <person name="Wu W.L."/>
            <person name="Chen Y.Y."/>
            <person name="Lin Y.F."/>
            <person name="Hsu J.L."/>
            <person name="Li C.Y."/>
            <person name="Wang Z.W."/>
            <person name="Zhao X."/>
            <person name="Zhong W.Y."/>
            <person name="Ma X.K."/>
            <person name="Ma L."/>
            <person name="Huang J."/>
            <person name="Chen G.Z."/>
            <person name="Huang M.Z."/>
            <person name="Huang L."/>
            <person name="Peng D.H."/>
            <person name="Luo Y.B."/>
            <person name="Zou S.Q."/>
            <person name="Chen S.P."/>
            <person name="Lan S."/>
            <person name="Tsai W.C."/>
            <person name="Van de Peer Y."/>
            <person name="Liu Z.J."/>
        </authorList>
    </citation>
    <scope>NUCLEOTIDE SEQUENCE [LARGE SCALE GENOMIC DNA]</scope>
    <source>
        <strain evidence="2">Lor288</strain>
    </source>
</reference>
<evidence type="ECO:0000313" key="3">
    <source>
        <dbReference type="Proteomes" id="UP001412067"/>
    </source>
</evidence>
<protein>
    <submittedName>
        <fullName evidence="2">Uncharacterized protein</fullName>
    </submittedName>
</protein>